<dbReference type="GO" id="GO:0005524">
    <property type="term" value="F:ATP binding"/>
    <property type="evidence" value="ECO:0007669"/>
    <property type="project" value="UniProtKB-KW"/>
</dbReference>
<proteinExistence type="inferred from homology"/>
<dbReference type="GO" id="GO:0004185">
    <property type="term" value="F:serine-type carboxypeptidase activity"/>
    <property type="evidence" value="ECO:0007669"/>
    <property type="project" value="UniProtKB-EC"/>
</dbReference>
<dbReference type="Gene3D" id="3.40.50.1820">
    <property type="entry name" value="alpha/beta hydrolase"/>
    <property type="match status" value="1"/>
</dbReference>
<keyword evidence="21" id="KW-1015">Disulfide bond</keyword>
<evidence type="ECO:0000256" key="13">
    <source>
        <dbReference type="ARBA" id="ARBA00022670"/>
    </source>
</evidence>
<dbReference type="Gene3D" id="1.10.287.410">
    <property type="match status" value="1"/>
</dbReference>
<dbReference type="PROSITE" id="PS00178">
    <property type="entry name" value="AA_TRNA_LIGASE_I"/>
    <property type="match status" value="1"/>
</dbReference>
<comment type="function">
    <text evidence="23">Vacuolar carboxypeptidase involved in degradation of small peptides. Digests preferentially peptides containing an aliphatic or hydrophobic residue in P1' position, as well as methionine, leucine or phenylalanine in P1 position of ester substrate.</text>
</comment>
<keyword evidence="17" id="KW-0067">ATP-binding</keyword>
<evidence type="ECO:0000256" key="10">
    <source>
        <dbReference type="ARBA" id="ARBA00022554"/>
    </source>
</evidence>
<dbReference type="InterPro" id="IPR002306">
    <property type="entry name" value="Trp-tRNA-ligase"/>
</dbReference>
<comment type="subcellular location">
    <subcellularLocation>
        <location evidence="2">Cytoplasm</location>
    </subcellularLocation>
    <subcellularLocation>
        <location evidence="1">Vacuole</location>
    </subcellularLocation>
</comment>
<evidence type="ECO:0000256" key="7">
    <source>
        <dbReference type="ARBA" id="ARBA00013782"/>
    </source>
</evidence>
<keyword evidence="10" id="KW-0926">Vacuole</keyword>
<evidence type="ECO:0000256" key="19">
    <source>
        <dbReference type="ARBA" id="ARBA00023145"/>
    </source>
</evidence>
<evidence type="ECO:0000259" key="28">
    <source>
        <dbReference type="Pfam" id="PF05388"/>
    </source>
</evidence>
<evidence type="ECO:0000256" key="3">
    <source>
        <dbReference type="ARBA" id="ARBA00005594"/>
    </source>
</evidence>
<dbReference type="PROSITE" id="PS00131">
    <property type="entry name" value="CARBOXYPEPT_SER_SER"/>
    <property type="match status" value="1"/>
</dbReference>
<evidence type="ECO:0000256" key="25">
    <source>
        <dbReference type="ARBA" id="ARBA00052076"/>
    </source>
</evidence>
<keyword evidence="11" id="KW-0436">Ligase</keyword>
<dbReference type="GeneID" id="30024919"/>
<dbReference type="FunFam" id="1.10.287.410:FF:000001">
    <property type="entry name" value="Carboxypeptidase Y"/>
    <property type="match status" value="1"/>
</dbReference>
<evidence type="ECO:0000313" key="29">
    <source>
        <dbReference type="EMBL" id="OAA53688.1"/>
    </source>
</evidence>
<reference evidence="29 30" key="1">
    <citation type="journal article" date="2016" name="Genome Biol. Evol.">
        <title>Divergent and convergent evolution of fungal pathogenicity.</title>
        <authorList>
            <person name="Shang Y."/>
            <person name="Xiao G."/>
            <person name="Zheng P."/>
            <person name="Cen K."/>
            <person name="Zhan S."/>
            <person name="Wang C."/>
        </authorList>
    </citation>
    <scope>NUCLEOTIDE SEQUENCE [LARGE SCALE GENOMIC DNA]</scope>
    <source>
        <strain evidence="29 30">ARSEF 2679</strain>
    </source>
</reference>
<evidence type="ECO:0000256" key="27">
    <source>
        <dbReference type="SAM" id="MobiDB-lite"/>
    </source>
</evidence>
<dbReference type="InterPro" id="IPR002305">
    <property type="entry name" value="aa-tRNA-synth_Ic"/>
</dbReference>
<keyword evidence="19" id="KW-0865">Zymogen</keyword>
<evidence type="ECO:0000256" key="11">
    <source>
        <dbReference type="ARBA" id="ARBA00022598"/>
    </source>
</evidence>
<dbReference type="InterPro" id="IPR018202">
    <property type="entry name" value="Ser_caboxypep_ser_AS"/>
</dbReference>
<comment type="caution">
    <text evidence="29">The sequence shown here is derived from an EMBL/GenBank/DDBJ whole genome shotgun (WGS) entry which is preliminary data.</text>
</comment>
<dbReference type="InterPro" id="IPR008442">
    <property type="entry name" value="Propeptide_carboxypepY"/>
</dbReference>
<evidence type="ECO:0000256" key="20">
    <source>
        <dbReference type="ARBA" id="ARBA00023146"/>
    </source>
</evidence>
<dbReference type="GO" id="GO:0006508">
    <property type="term" value="P:proteolysis"/>
    <property type="evidence" value="ECO:0007669"/>
    <property type="project" value="UniProtKB-KW"/>
</dbReference>
<dbReference type="InterPro" id="IPR014729">
    <property type="entry name" value="Rossmann-like_a/b/a_fold"/>
</dbReference>
<evidence type="ECO:0000256" key="6">
    <source>
        <dbReference type="ARBA" id="ARBA00013161"/>
    </source>
</evidence>
<dbReference type="SUPFAM" id="SSF52374">
    <property type="entry name" value="Nucleotidylyl transferase"/>
    <property type="match status" value="1"/>
</dbReference>
<dbReference type="PANTHER" id="PTHR10055:SF1">
    <property type="entry name" value="TRYPTOPHAN--TRNA LIGASE, CYTOPLASMIC"/>
    <property type="match status" value="1"/>
</dbReference>
<evidence type="ECO:0000256" key="15">
    <source>
        <dbReference type="ARBA" id="ARBA00022741"/>
    </source>
</evidence>
<keyword evidence="16" id="KW-0378">Hydrolase</keyword>
<name>A0A162K5Q1_CORFA</name>
<dbReference type="FunFam" id="3.40.50.620:FF:000033">
    <property type="entry name" value="tryptophan--tRNA ligase, cytoplasmic"/>
    <property type="match status" value="1"/>
</dbReference>
<evidence type="ECO:0000313" key="30">
    <source>
        <dbReference type="Proteomes" id="UP000076744"/>
    </source>
</evidence>
<evidence type="ECO:0000256" key="22">
    <source>
        <dbReference type="ARBA" id="ARBA00023180"/>
    </source>
</evidence>
<dbReference type="Pfam" id="PF00579">
    <property type="entry name" value="tRNA-synt_1b"/>
    <property type="match status" value="1"/>
</dbReference>
<evidence type="ECO:0000256" key="1">
    <source>
        <dbReference type="ARBA" id="ARBA00004116"/>
    </source>
</evidence>
<feature type="compositionally biased region" description="Polar residues" evidence="27">
    <location>
        <begin position="15"/>
        <end position="24"/>
    </location>
</feature>
<dbReference type="EC" id="6.1.1.2" evidence="6"/>
<dbReference type="InterPro" id="IPR001563">
    <property type="entry name" value="Peptidase_S10"/>
</dbReference>
<comment type="similarity">
    <text evidence="4">Belongs to the peptidase S10 family.</text>
</comment>
<feature type="region of interest" description="Disordered" evidence="27">
    <location>
        <begin position="1"/>
        <end position="25"/>
    </location>
</feature>
<evidence type="ECO:0000256" key="21">
    <source>
        <dbReference type="ARBA" id="ARBA00023157"/>
    </source>
</evidence>
<keyword evidence="9" id="KW-0963">Cytoplasm</keyword>
<accession>A0A162K5Q1</accession>
<keyword evidence="30" id="KW-1185">Reference proteome</keyword>
<keyword evidence="14" id="KW-0732">Signal</keyword>
<dbReference type="GO" id="GO:0004830">
    <property type="term" value="F:tryptophan-tRNA ligase activity"/>
    <property type="evidence" value="ECO:0007669"/>
    <property type="project" value="UniProtKB-EC"/>
</dbReference>
<keyword evidence="26" id="KW-0175">Coiled coil</keyword>
<dbReference type="Gene3D" id="3.40.50.620">
    <property type="entry name" value="HUPs"/>
    <property type="match status" value="1"/>
</dbReference>
<gene>
    <name evidence="29" type="ORF">ISF_08627</name>
</gene>
<dbReference type="InterPro" id="IPR029058">
    <property type="entry name" value="AB_hydrolase_fold"/>
</dbReference>
<keyword evidence="15" id="KW-0547">Nucleotide-binding</keyword>
<dbReference type="AlphaFoldDB" id="A0A162K5Q1"/>
<evidence type="ECO:0000256" key="8">
    <source>
        <dbReference type="ARBA" id="ARBA00021334"/>
    </source>
</evidence>
<evidence type="ECO:0000256" key="4">
    <source>
        <dbReference type="ARBA" id="ARBA00009431"/>
    </source>
</evidence>
<evidence type="ECO:0000256" key="16">
    <source>
        <dbReference type="ARBA" id="ARBA00022801"/>
    </source>
</evidence>
<keyword evidence="12 29" id="KW-0121">Carboxypeptidase</keyword>
<dbReference type="GO" id="GO:0006436">
    <property type="term" value="P:tryptophanyl-tRNA aminoacylation"/>
    <property type="evidence" value="ECO:0007669"/>
    <property type="project" value="InterPro"/>
</dbReference>
<dbReference type="RefSeq" id="XP_018700556.1">
    <property type="nucleotide sequence ID" value="XM_018852230.1"/>
</dbReference>
<dbReference type="NCBIfam" id="TIGR00233">
    <property type="entry name" value="trpS"/>
    <property type="match status" value="1"/>
</dbReference>
<dbReference type="EC" id="3.4.16.5" evidence="5"/>
<evidence type="ECO:0000256" key="17">
    <source>
        <dbReference type="ARBA" id="ARBA00022840"/>
    </source>
</evidence>
<keyword evidence="22" id="KW-0325">Glycoprotein</keyword>
<feature type="domain" description="Propeptide carboxypeptidase Y" evidence="28">
    <location>
        <begin position="525"/>
        <end position="643"/>
    </location>
</feature>
<evidence type="ECO:0000256" key="9">
    <source>
        <dbReference type="ARBA" id="ARBA00022490"/>
    </source>
</evidence>
<sequence length="1085" mass="120394">MAAVDSTVPEAAPQQAKQDINPWSVSGEVGEDGKVKAIDYRKLIDEFGTSQIDDALLARFEKVTGQKPHRFMRRGIFFSHRDMHAILDRYEKNEPFFIYTGRGPSSDSMHIGHTQVFDFVKWLQDVFDAPLIVMLTDDEKYLFSEKRTVDEVIGYSKQNCKDIIAAGFDMKKTFIFSDFEYVGGAFYKNIVRFAKRVNFNTAKAVFGFDGSSNIGKIHFASIQGATAFAGSFPHIFGTDEAATAKIPCLIPCAIDQDPYFRLTRDCAAGLKYAKPSLIHMRFLDALQGPGSKMSASDDTSAIFLSDSAKAIKTKINRYAFSGGRETLEEQRELGGNADVDVSYQYLQFFMEDDAELKRIKDEYTSGKMLTAELKAICIDYVQKYVAEFQERRAKATDEVVAQFMAVRPLEWQGNPKVPRADLVVPVVAAGTEGVAAEGDGKLTKNQMKKLLKEQQIAAKKAEKEAAKAKAAAGGTAYDLENSPHEPKLSSLSIITLVTFAGSPSRWQFIPQSIHNISPDSVVTTMRLSTSVVLGAAATAVAGDQKILNKGDHHHSPLNVGGSGAGSRTGFDWSVDFESWAKPLKVLYGDITSEAKATWDEVSQLAPEVVETFRQSIAAAAHPKKIHNRPESHWDHIIRGSDVQSLWVKGDDGEDRRKLGGKLDNYDVRVRKVDPSKVGVDTVKQYSGYLDDNEKDKHLFYWFFESRNDPANDPVILWLNGGPGCSSMLGLFMELGPASIDSKGKVVQNPSSWNSNASVIFIDQPVNVGYSYGSGTVSNTAAAAKDIYALLTLFFHQFPEYAKQDFHIAGESYGGHYVPIMAHEILSHKDRNINLKSALIGNGLTDGYTQYEYYRPMGCGDGGYPAVLDESQCQSMDNALPRCQSLIQSCYNSESVWSCVPAILYCNSQFIGPYQQTGQNPYDVREKCKGGNLCYDEMTWITDFLNRGDVQEALGVEPTTFDSCNFDINRSFMFQGDWMLPIVNVVPGLLEKIPVLVYAGDADFICNWLGNRAWTDRLEWAGQEAYSKAKDEDLKLAGAKKPYGKVKSAKGLTFMQIFEAGHMVPYDQPEASVDFLNRWIAGEWAK</sequence>
<protein>
    <recommendedName>
        <fullName evidence="8">Carboxypeptidase Y homolog A</fullName>
        <ecNumber evidence="5">3.4.16.5</ecNumber>
        <ecNumber evidence="6">6.1.1.2</ecNumber>
    </recommendedName>
    <alternativeName>
        <fullName evidence="7">Tryptophan--tRNA ligase, cytoplasmic</fullName>
    </alternativeName>
    <alternativeName>
        <fullName evidence="24">Tryptophanyl-tRNA synthetase</fullName>
    </alternativeName>
</protein>
<comment type="similarity">
    <text evidence="3">Belongs to the class-I aminoacyl-tRNA synthetase family.</text>
</comment>
<evidence type="ECO:0000256" key="24">
    <source>
        <dbReference type="ARBA" id="ARBA00030268"/>
    </source>
</evidence>
<evidence type="ECO:0000256" key="2">
    <source>
        <dbReference type="ARBA" id="ARBA00004496"/>
    </source>
</evidence>
<dbReference type="PANTHER" id="PTHR10055">
    <property type="entry name" value="TRYPTOPHANYL-TRNA SYNTHETASE"/>
    <property type="match status" value="1"/>
</dbReference>
<dbReference type="Pfam" id="PF00450">
    <property type="entry name" value="Peptidase_S10"/>
    <property type="match status" value="1"/>
</dbReference>
<dbReference type="EMBL" id="AZHB01000033">
    <property type="protein sequence ID" value="OAA53688.1"/>
    <property type="molecule type" value="Genomic_DNA"/>
</dbReference>
<evidence type="ECO:0000256" key="5">
    <source>
        <dbReference type="ARBA" id="ARBA00012446"/>
    </source>
</evidence>
<dbReference type="SUPFAM" id="SSF53474">
    <property type="entry name" value="alpha/beta-Hydrolases"/>
    <property type="match status" value="1"/>
</dbReference>
<dbReference type="OrthoDB" id="443318at2759"/>
<dbReference type="FunFam" id="1.10.240.10:FF:000003">
    <property type="entry name" value="Tryptophan--tRNA ligase, cytoplasmic"/>
    <property type="match status" value="1"/>
</dbReference>
<evidence type="ECO:0000256" key="26">
    <source>
        <dbReference type="SAM" id="Coils"/>
    </source>
</evidence>
<keyword evidence="18" id="KW-0648">Protein biosynthesis</keyword>
<feature type="coiled-coil region" evidence="26">
    <location>
        <begin position="444"/>
        <end position="471"/>
    </location>
</feature>
<evidence type="ECO:0000256" key="23">
    <source>
        <dbReference type="ARBA" id="ARBA00025622"/>
    </source>
</evidence>
<keyword evidence="13" id="KW-0645">Protease</keyword>
<dbReference type="Proteomes" id="UP000076744">
    <property type="component" value="Unassembled WGS sequence"/>
</dbReference>
<dbReference type="InterPro" id="IPR001412">
    <property type="entry name" value="aa-tRNA-synth_I_CS"/>
</dbReference>
<organism evidence="29 30">
    <name type="scientific">Cordyceps fumosorosea (strain ARSEF 2679)</name>
    <name type="common">Isaria fumosorosea</name>
    <dbReference type="NCBI Taxonomy" id="1081104"/>
    <lineage>
        <taxon>Eukaryota</taxon>
        <taxon>Fungi</taxon>
        <taxon>Dikarya</taxon>
        <taxon>Ascomycota</taxon>
        <taxon>Pezizomycotina</taxon>
        <taxon>Sordariomycetes</taxon>
        <taxon>Hypocreomycetidae</taxon>
        <taxon>Hypocreales</taxon>
        <taxon>Cordycipitaceae</taxon>
        <taxon>Cordyceps</taxon>
    </lineage>
</organism>
<dbReference type="Gene3D" id="1.10.240.10">
    <property type="entry name" value="Tyrosyl-Transfer RNA Synthetase"/>
    <property type="match status" value="1"/>
</dbReference>
<dbReference type="STRING" id="1081104.A0A162K5Q1"/>
<evidence type="ECO:0000256" key="18">
    <source>
        <dbReference type="ARBA" id="ARBA00022917"/>
    </source>
</evidence>
<evidence type="ECO:0000256" key="12">
    <source>
        <dbReference type="ARBA" id="ARBA00022645"/>
    </source>
</evidence>
<comment type="catalytic activity">
    <reaction evidence="25">
        <text>Release of a C-terminal amino acid with broad specificity.</text>
        <dbReference type="EC" id="3.4.16.5"/>
    </reaction>
</comment>
<dbReference type="CDD" id="cd00806">
    <property type="entry name" value="TrpRS_core"/>
    <property type="match status" value="1"/>
</dbReference>
<dbReference type="Pfam" id="PF05388">
    <property type="entry name" value="Carbpep_Y_N"/>
    <property type="match status" value="1"/>
</dbReference>
<evidence type="ECO:0000256" key="14">
    <source>
        <dbReference type="ARBA" id="ARBA00022729"/>
    </source>
</evidence>
<dbReference type="GO" id="GO:0000328">
    <property type="term" value="C:fungal-type vacuole lumen"/>
    <property type="evidence" value="ECO:0007669"/>
    <property type="project" value="UniProtKB-ARBA"/>
</dbReference>
<keyword evidence="20" id="KW-0030">Aminoacyl-tRNA synthetase</keyword>
<dbReference type="PRINTS" id="PR00724">
    <property type="entry name" value="CRBOXYPTASEC"/>
</dbReference>